<dbReference type="PANTHER" id="PTHR11926:SF1047">
    <property type="entry name" value="UDP-GLUCOSE IRIDOID GLUCOSYLTRANSFERASE-LIKE ISOFORM X1"/>
    <property type="match status" value="1"/>
</dbReference>
<dbReference type="PANTHER" id="PTHR11926">
    <property type="entry name" value="GLUCOSYL/GLUCURONOSYL TRANSFERASES"/>
    <property type="match status" value="1"/>
</dbReference>
<dbReference type="FunFam" id="3.40.50.2000:FF:000120">
    <property type="entry name" value="UDP-glycosyltransferase 76C1"/>
    <property type="match status" value="1"/>
</dbReference>
<reference evidence="5" key="1">
    <citation type="submission" date="2025-08" db="UniProtKB">
        <authorList>
            <consortium name="RefSeq"/>
        </authorList>
    </citation>
    <scope>IDENTIFICATION</scope>
    <source>
        <tissue evidence="5">Fruit stalk</tissue>
    </source>
</reference>
<gene>
    <name evidence="5" type="primary">LOC111302137</name>
</gene>
<protein>
    <submittedName>
        <fullName evidence="5">UDP-glucose iridoid glucosyltransferase-like</fullName>
    </submittedName>
</protein>
<evidence type="ECO:0000256" key="1">
    <source>
        <dbReference type="ARBA" id="ARBA00009995"/>
    </source>
</evidence>
<dbReference type="CDD" id="cd03784">
    <property type="entry name" value="GT1_Gtf-like"/>
    <property type="match status" value="1"/>
</dbReference>
<dbReference type="AlphaFoldDB" id="A0A6P5ZMP5"/>
<evidence type="ECO:0000313" key="5">
    <source>
        <dbReference type="RefSeq" id="XP_022753812.1"/>
    </source>
</evidence>
<organism evidence="4 5">
    <name type="scientific">Durio zibethinus</name>
    <name type="common">Durian</name>
    <dbReference type="NCBI Taxonomy" id="66656"/>
    <lineage>
        <taxon>Eukaryota</taxon>
        <taxon>Viridiplantae</taxon>
        <taxon>Streptophyta</taxon>
        <taxon>Embryophyta</taxon>
        <taxon>Tracheophyta</taxon>
        <taxon>Spermatophyta</taxon>
        <taxon>Magnoliopsida</taxon>
        <taxon>eudicotyledons</taxon>
        <taxon>Gunneridae</taxon>
        <taxon>Pentapetalae</taxon>
        <taxon>rosids</taxon>
        <taxon>malvids</taxon>
        <taxon>Malvales</taxon>
        <taxon>Malvaceae</taxon>
        <taxon>Helicteroideae</taxon>
        <taxon>Durio</taxon>
    </lineage>
</organism>
<dbReference type="GO" id="GO:0080044">
    <property type="term" value="F:quercetin 7-O-glucosyltransferase activity"/>
    <property type="evidence" value="ECO:0007669"/>
    <property type="project" value="TreeGrafter"/>
</dbReference>
<sequence>MFTVDLKHLYKGFYTFLNLVYYFSPSYYKFVAFPSKCKYPTIDFTKMSGETEKAMEKLQKSGHLVLVMFPFQGHITPMLQLAAILHSQGFSITIVHPEVNSPNPSNHPEFTFIPIPDKLTESEISDRDLANFALRVNNNCAAPFQECMKRIMHQKDSHDHISSILYDTFMYCAQTVADDLSLPGISVRTSVAASLLLYPVLPHLDRKDSFSANEVPEFQSLQLQQNRALLSQNSTDAVTEVRVAFTNGVKSSSAIIVNTMDFLEQAVLSKIKEYFPAPIFTVGPFHKLAQTICSSLRTEDANCISWLNKQAPKSVIYVSFGSLASIDEQELIETAWGLADSKQPFLWVVRPGLIRGSEWIESLPNGLQESVGERGYISKWVPQKEVLAHAAVGGFWSHCGWNSTIESICEGVPMLCKPFFGDQFLNSNYICQVWKIGLKLQDTFERGNIEAAIKRLMVDMEGEEMRKNAMDLKEKAELRLSQGGSSWSSLNEFTKQILL</sequence>
<dbReference type="FunFam" id="3.40.50.2000:FF:000040">
    <property type="entry name" value="UDP-glycosyltransferase 76C1"/>
    <property type="match status" value="1"/>
</dbReference>
<keyword evidence="2" id="KW-0328">Glycosyltransferase</keyword>
<accession>A0A6P5ZMP5</accession>
<dbReference type="SUPFAM" id="SSF53756">
    <property type="entry name" value="UDP-Glycosyltransferase/glycogen phosphorylase"/>
    <property type="match status" value="1"/>
</dbReference>
<dbReference type="OrthoDB" id="5835829at2759"/>
<dbReference type="RefSeq" id="XP_022753812.1">
    <property type="nucleotide sequence ID" value="XM_022898077.1"/>
</dbReference>
<name>A0A6P5ZMP5_DURZI</name>
<dbReference type="Gene3D" id="3.40.50.2000">
    <property type="entry name" value="Glycogen Phosphorylase B"/>
    <property type="match status" value="2"/>
</dbReference>
<dbReference type="Proteomes" id="UP000515121">
    <property type="component" value="Unplaced"/>
</dbReference>
<keyword evidence="3" id="KW-0808">Transferase</keyword>
<proteinExistence type="inferred from homology"/>
<comment type="similarity">
    <text evidence="1">Belongs to the UDP-glycosyltransferase family.</text>
</comment>
<dbReference type="GeneID" id="111302137"/>
<dbReference type="InterPro" id="IPR002213">
    <property type="entry name" value="UDP_glucos_trans"/>
</dbReference>
<evidence type="ECO:0000256" key="3">
    <source>
        <dbReference type="ARBA" id="ARBA00022679"/>
    </source>
</evidence>
<evidence type="ECO:0000256" key="2">
    <source>
        <dbReference type="ARBA" id="ARBA00022676"/>
    </source>
</evidence>
<evidence type="ECO:0000313" key="4">
    <source>
        <dbReference type="Proteomes" id="UP000515121"/>
    </source>
</evidence>
<keyword evidence="4" id="KW-1185">Reference proteome</keyword>
<dbReference type="Pfam" id="PF00201">
    <property type="entry name" value="UDPGT"/>
    <property type="match status" value="1"/>
</dbReference>
<dbReference type="GO" id="GO:0080043">
    <property type="term" value="F:quercetin 3-O-glucosyltransferase activity"/>
    <property type="evidence" value="ECO:0007669"/>
    <property type="project" value="TreeGrafter"/>
</dbReference>
<dbReference type="KEGG" id="dzi:111302137"/>